<gene>
    <name evidence="2" type="ORF">B5G21_02815</name>
</gene>
<dbReference type="CDD" id="cd04301">
    <property type="entry name" value="NAT_SF"/>
    <property type="match status" value="1"/>
</dbReference>
<name>A0A1Y3U4G4_9ACTN</name>
<dbReference type="GO" id="GO:0016747">
    <property type="term" value="F:acyltransferase activity, transferring groups other than amino-acyl groups"/>
    <property type="evidence" value="ECO:0007669"/>
    <property type="project" value="InterPro"/>
</dbReference>
<reference evidence="3" key="1">
    <citation type="submission" date="2017-04" db="EMBL/GenBank/DDBJ databases">
        <title>Function of individual gut microbiota members based on whole genome sequencing of pure cultures obtained from chicken caecum.</title>
        <authorList>
            <person name="Medvecky M."/>
            <person name="Cejkova D."/>
            <person name="Polansky O."/>
            <person name="Karasova D."/>
            <person name="Kubasova T."/>
            <person name="Cizek A."/>
            <person name="Rychlik I."/>
        </authorList>
    </citation>
    <scope>NUCLEOTIDE SEQUENCE [LARGE SCALE GENOMIC DNA]</scope>
    <source>
        <strain evidence="3">An70</strain>
    </source>
</reference>
<protein>
    <recommendedName>
        <fullName evidence="1">N-acetyltransferase domain-containing protein</fullName>
    </recommendedName>
</protein>
<evidence type="ECO:0000313" key="2">
    <source>
        <dbReference type="EMBL" id="OUN43641.1"/>
    </source>
</evidence>
<dbReference type="AlphaFoldDB" id="A0A1Y3U4G4"/>
<dbReference type="Pfam" id="PF00583">
    <property type="entry name" value="Acetyltransf_1"/>
    <property type="match status" value="1"/>
</dbReference>
<sequence length="194" mass="21914">MSSNQESGIHFELASVENAEMIADLMHLVQNASVNKDFYVVSSPSRVKWKLETNSFAYLAKDGDRTVGFYIFEMPGLDRNENLGYDINLPDEELKRVLCMDSVAVLPEYRGQGLQRKMAEMGEEEGLRRGYDIFMATADPRNTPSVRNFLSSGYDIVLVKENYYSKGIPRALFLKRADGKKMEYPSASDGVVLD</sequence>
<evidence type="ECO:0000313" key="3">
    <source>
        <dbReference type="Proteomes" id="UP000196560"/>
    </source>
</evidence>
<comment type="caution">
    <text evidence="2">The sequence shown here is derived from an EMBL/GenBank/DDBJ whole genome shotgun (WGS) entry which is preliminary data.</text>
</comment>
<organism evidence="2 3">
    <name type="scientific">Enorma massiliensis</name>
    <dbReference type="NCBI Taxonomy" id="1472761"/>
    <lineage>
        <taxon>Bacteria</taxon>
        <taxon>Bacillati</taxon>
        <taxon>Actinomycetota</taxon>
        <taxon>Coriobacteriia</taxon>
        <taxon>Coriobacteriales</taxon>
        <taxon>Coriobacteriaceae</taxon>
        <taxon>Enorma</taxon>
    </lineage>
</organism>
<dbReference type="SUPFAM" id="SSF55729">
    <property type="entry name" value="Acyl-CoA N-acyltransferases (Nat)"/>
    <property type="match status" value="1"/>
</dbReference>
<dbReference type="InterPro" id="IPR016181">
    <property type="entry name" value="Acyl_CoA_acyltransferase"/>
</dbReference>
<feature type="domain" description="N-acetyltransferase" evidence="1">
    <location>
        <begin position="9"/>
        <end position="175"/>
    </location>
</feature>
<dbReference type="EMBL" id="NFHO01000003">
    <property type="protein sequence ID" value="OUN43641.1"/>
    <property type="molecule type" value="Genomic_DNA"/>
</dbReference>
<dbReference type="RefSeq" id="WP_087185952.1">
    <property type="nucleotide sequence ID" value="NZ_NFHO01000003.1"/>
</dbReference>
<proteinExistence type="predicted"/>
<evidence type="ECO:0000259" key="1">
    <source>
        <dbReference type="PROSITE" id="PS51186"/>
    </source>
</evidence>
<dbReference type="PROSITE" id="PS51186">
    <property type="entry name" value="GNAT"/>
    <property type="match status" value="1"/>
</dbReference>
<dbReference type="Proteomes" id="UP000196560">
    <property type="component" value="Unassembled WGS sequence"/>
</dbReference>
<dbReference type="Gene3D" id="3.40.630.30">
    <property type="match status" value="1"/>
</dbReference>
<keyword evidence="3" id="KW-1185">Reference proteome</keyword>
<dbReference type="InterPro" id="IPR000182">
    <property type="entry name" value="GNAT_dom"/>
</dbReference>
<accession>A0A1Y3U4G4</accession>